<dbReference type="PANTHER" id="PTHR10133">
    <property type="entry name" value="DNA POLYMERASE I"/>
    <property type="match status" value="1"/>
</dbReference>
<evidence type="ECO:0000256" key="9">
    <source>
        <dbReference type="ARBA" id="ARBA00023125"/>
    </source>
</evidence>
<keyword evidence="4" id="KW-0540">Nuclease</keyword>
<dbReference type="SUPFAM" id="SSF47807">
    <property type="entry name" value="5' to 3' exonuclease, C-terminal subdomain"/>
    <property type="match status" value="1"/>
</dbReference>
<dbReference type="SMART" id="SM00475">
    <property type="entry name" value="53EXOc"/>
    <property type="match status" value="1"/>
</dbReference>
<evidence type="ECO:0000256" key="2">
    <source>
        <dbReference type="ARBA" id="ARBA00022695"/>
    </source>
</evidence>
<dbReference type="Gene3D" id="1.20.1060.10">
    <property type="entry name" value="Taq DNA Polymerase, Chain T, domain 4"/>
    <property type="match status" value="1"/>
</dbReference>
<evidence type="ECO:0000256" key="7">
    <source>
        <dbReference type="ARBA" id="ARBA00022932"/>
    </source>
</evidence>
<dbReference type="GO" id="GO:0006302">
    <property type="term" value="P:double-strand break repair"/>
    <property type="evidence" value="ECO:0007669"/>
    <property type="project" value="TreeGrafter"/>
</dbReference>
<dbReference type="CDD" id="cd09859">
    <property type="entry name" value="PIN_53EXO"/>
    <property type="match status" value="1"/>
</dbReference>
<dbReference type="FunCoup" id="A0A151ZFK8">
    <property type="interactions" value="26"/>
</dbReference>
<dbReference type="Pfam" id="PF02739">
    <property type="entry name" value="5_3_exonuc_N"/>
    <property type="match status" value="1"/>
</dbReference>
<evidence type="ECO:0000313" key="14">
    <source>
        <dbReference type="EMBL" id="KYQ92753.1"/>
    </source>
</evidence>
<dbReference type="InterPro" id="IPR036279">
    <property type="entry name" value="5-3_exonuclease_C_sf"/>
</dbReference>
<keyword evidence="5" id="KW-0227">DNA damage</keyword>
<dbReference type="SMART" id="SM00279">
    <property type="entry name" value="HhH2"/>
    <property type="match status" value="1"/>
</dbReference>
<evidence type="ECO:0000259" key="13">
    <source>
        <dbReference type="SMART" id="SM00482"/>
    </source>
</evidence>
<dbReference type="InterPro" id="IPR029060">
    <property type="entry name" value="PIN-like_dom_sf"/>
</dbReference>
<dbReference type="PANTHER" id="PTHR10133:SF27">
    <property type="entry name" value="DNA POLYMERASE NU"/>
    <property type="match status" value="1"/>
</dbReference>
<dbReference type="SUPFAM" id="SSF88723">
    <property type="entry name" value="PIN domain-like"/>
    <property type="match status" value="1"/>
</dbReference>
<keyword evidence="3" id="KW-0235">DNA replication</keyword>
<keyword evidence="10" id="KW-0234">DNA repair</keyword>
<evidence type="ECO:0000313" key="15">
    <source>
        <dbReference type="Proteomes" id="UP000076078"/>
    </source>
</evidence>
<dbReference type="GO" id="GO:0008409">
    <property type="term" value="F:5'-3' exonuclease activity"/>
    <property type="evidence" value="ECO:0007669"/>
    <property type="project" value="InterPro"/>
</dbReference>
<keyword evidence="8" id="KW-0809">Transit peptide</keyword>
<protein>
    <submittedName>
        <fullName evidence="14">Uncharacterized protein</fullName>
    </submittedName>
</protein>
<feature type="domain" description="3'-5' exonuclease" evidence="11">
    <location>
        <begin position="588"/>
        <end position="801"/>
    </location>
</feature>
<dbReference type="PRINTS" id="PR00868">
    <property type="entry name" value="DNAPOLI"/>
</dbReference>
<keyword evidence="9" id="KW-0238">DNA-binding</keyword>
<dbReference type="InterPro" id="IPR043502">
    <property type="entry name" value="DNA/RNA_pol_sf"/>
</dbReference>
<dbReference type="Pfam" id="PF01612">
    <property type="entry name" value="DNA_pol_A_exo1"/>
    <property type="match status" value="1"/>
</dbReference>
<evidence type="ECO:0000256" key="6">
    <source>
        <dbReference type="ARBA" id="ARBA00022801"/>
    </source>
</evidence>
<dbReference type="Gene3D" id="3.40.50.1010">
    <property type="entry name" value="5'-nuclease"/>
    <property type="match status" value="1"/>
</dbReference>
<dbReference type="InterPro" id="IPR002562">
    <property type="entry name" value="3'-5'_exonuclease_dom"/>
</dbReference>
<evidence type="ECO:0000259" key="11">
    <source>
        <dbReference type="SMART" id="SM00474"/>
    </source>
</evidence>
<dbReference type="CDD" id="cd06139">
    <property type="entry name" value="DNA_polA_I_Ecoli_like_exo"/>
    <property type="match status" value="1"/>
</dbReference>
<dbReference type="InterPro" id="IPR002298">
    <property type="entry name" value="DNA_polymerase_A"/>
</dbReference>
<evidence type="ECO:0000256" key="3">
    <source>
        <dbReference type="ARBA" id="ARBA00022705"/>
    </source>
</evidence>
<keyword evidence="1" id="KW-0808">Transferase</keyword>
<dbReference type="Pfam" id="PF01367">
    <property type="entry name" value="5_3_exonuc"/>
    <property type="match status" value="1"/>
</dbReference>
<dbReference type="GO" id="GO:0003677">
    <property type="term" value="F:DNA binding"/>
    <property type="evidence" value="ECO:0007669"/>
    <property type="project" value="UniProtKB-KW"/>
</dbReference>
<dbReference type="InterPro" id="IPR001098">
    <property type="entry name" value="DNA-dir_DNA_pol_A_palm_dom"/>
</dbReference>
<evidence type="ECO:0000259" key="12">
    <source>
        <dbReference type="SMART" id="SM00475"/>
    </source>
</evidence>
<dbReference type="GO" id="GO:0008408">
    <property type="term" value="F:3'-5' exonuclease activity"/>
    <property type="evidence" value="ECO:0007669"/>
    <property type="project" value="InterPro"/>
</dbReference>
<feature type="domain" description="DNA-directed DNA polymerase family A palm" evidence="13">
    <location>
        <begin position="1057"/>
        <end position="1284"/>
    </location>
</feature>
<dbReference type="SMART" id="SM00482">
    <property type="entry name" value="POLAc"/>
    <property type="match status" value="1"/>
</dbReference>
<comment type="caution">
    <text evidence="14">The sequence shown here is derived from an EMBL/GenBank/DDBJ whole genome shotgun (WGS) entry which is preliminary data.</text>
</comment>
<dbReference type="SUPFAM" id="SSF56672">
    <property type="entry name" value="DNA/RNA polymerases"/>
    <property type="match status" value="1"/>
</dbReference>
<dbReference type="InterPro" id="IPR008918">
    <property type="entry name" value="HhH2"/>
</dbReference>
<dbReference type="Gene3D" id="1.10.150.20">
    <property type="entry name" value="5' to 3' exonuclease, C-terminal subdomain"/>
    <property type="match status" value="2"/>
</dbReference>
<dbReference type="OrthoDB" id="275278at2759"/>
<dbReference type="Pfam" id="PF00476">
    <property type="entry name" value="DNA_pol_A"/>
    <property type="match status" value="2"/>
</dbReference>
<keyword evidence="7" id="KW-0239">DNA-directed DNA polymerase</keyword>
<evidence type="ECO:0000256" key="1">
    <source>
        <dbReference type="ARBA" id="ARBA00022679"/>
    </source>
</evidence>
<dbReference type="CDD" id="cd09898">
    <property type="entry name" value="H3TH_53EXO"/>
    <property type="match status" value="1"/>
</dbReference>
<dbReference type="OMA" id="NRPPMPD"/>
<dbReference type="Proteomes" id="UP000076078">
    <property type="component" value="Unassembled WGS sequence"/>
</dbReference>
<reference evidence="14 15" key="1">
    <citation type="submission" date="2015-12" db="EMBL/GenBank/DDBJ databases">
        <title>Dictyostelia acquired genes for synthesis and detection of signals that induce cell-type specialization by lateral gene transfer from prokaryotes.</title>
        <authorList>
            <person name="Gloeckner G."/>
            <person name="Schaap P."/>
        </authorList>
    </citation>
    <scope>NUCLEOTIDE SEQUENCE [LARGE SCALE GENOMIC DNA]</scope>
    <source>
        <strain evidence="14 15">TK</strain>
    </source>
</reference>
<keyword evidence="6" id="KW-0378">Hydrolase</keyword>
<dbReference type="SMART" id="SM00474">
    <property type="entry name" value="35EXOc"/>
    <property type="match status" value="1"/>
</dbReference>
<dbReference type="GO" id="GO:0006261">
    <property type="term" value="P:DNA-templated DNA replication"/>
    <property type="evidence" value="ECO:0007669"/>
    <property type="project" value="InterPro"/>
</dbReference>
<dbReference type="InterPro" id="IPR002421">
    <property type="entry name" value="5-3_exonuclease"/>
</dbReference>
<dbReference type="FunFam" id="1.10.150.20:FF:000003">
    <property type="entry name" value="DNA polymerase I"/>
    <property type="match status" value="1"/>
</dbReference>
<evidence type="ECO:0000256" key="10">
    <source>
        <dbReference type="ARBA" id="ARBA00023204"/>
    </source>
</evidence>
<dbReference type="GO" id="GO:0003887">
    <property type="term" value="F:DNA-directed DNA polymerase activity"/>
    <property type="evidence" value="ECO:0007669"/>
    <property type="project" value="UniProtKB-KW"/>
</dbReference>
<dbReference type="SUPFAM" id="SSF53098">
    <property type="entry name" value="Ribonuclease H-like"/>
    <property type="match status" value="1"/>
</dbReference>
<dbReference type="Gene3D" id="3.30.420.10">
    <property type="entry name" value="Ribonuclease H-like superfamily/Ribonuclease H"/>
    <property type="match status" value="1"/>
</dbReference>
<keyword evidence="2" id="KW-0548">Nucleotidyltransferase</keyword>
<evidence type="ECO:0000256" key="5">
    <source>
        <dbReference type="ARBA" id="ARBA00022763"/>
    </source>
</evidence>
<dbReference type="FunFam" id="1.10.150.20:FF:000034">
    <property type="entry name" value="DNA polymerase I"/>
    <property type="match status" value="1"/>
</dbReference>
<dbReference type="InterPro" id="IPR012337">
    <property type="entry name" value="RNaseH-like_sf"/>
</dbReference>
<feature type="domain" description="5'-3' exonuclease" evidence="12">
    <location>
        <begin position="209"/>
        <end position="466"/>
    </location>
</feature>
<dbReference type="CDD" id="cd08640">
    <property type="entry name" value="DNA_pol_A_plastid_like"/>
    <property type="match status" value="1"/>
</dbReference>
<gene>
    <name evidence="14" type="ORF">DLAC_06756</name>
</gene>
<dbReference type="STRING" id="361077.A0A151ZFK8"/>
<evidence type="ECO:0000256" key="4">
    <source>
        <dbReference type="ARBA" id="ARBA00022722"/>
    </source>
</evidence>
<dbReference type="InterPro" id="IPR020046">
    <property type="entry name" value="5-3_exonucl_a-hlix_arch_N"/>
</dbReference>
<dbReference type="InterPro" id="IPR020045">
    <property type="entry name" value="DNA_polI_H3TH"/>
</dbReference>
<accession>A0A151ZFK8</accession>
<dbReference type="Gene3D" id="3.30.70.370">
    <property type="match status" value="1"/>
</dbReference>
<organism evidence="14 15">
    <name type="scientific">Tieghemostelium lacteum</name>
    <name type="common">Slime mold</name>
    <name type="synonym">Dictyostelium lacteum</name>
    <dbReference type="NCBI Taxonomy" id="361077"/>
    <lineage>
        <taxon>Eukaryota</taxon>
        <taxon>Amoebozoa</taxon>
        <taxon>Evosea</taxon>
        <taxon>Eumycetozoa</taxon>
        <taxon>Dictyostelia</taxon>
        <taxon>Dictyosteliales</taxon>
        <taxon>Raperosteliaceae</taxon>
        <taxon>Tieghemostelium</taxon>
    </lineage>
</organism>
<evidence type="ECO:0000256" key="8">
    <source>
        <dbReference type="ARBA" id="ARBA00022946"/>
    </source>
</evidence>
<dbReference type="InterPro" id="IPR036397">
    <property type="entry name" value="RNaseH_sf"/>
</dbReference>
<dbReference type="FunFam" id="3.30.420.10:FF:000051">
    <property type="entry name" value="DNA polymerase I"/>
    <property type="match status" value="1"/>
</dbReference>
<dbReference type="EMBL" id="LODT01000029">
    <property type="protein sequence ID" value="KYQ92753.1"/>
    <property type="molecule type" value="Genomic_DNA"/>
</dbReference>
<proteinExistence type="predicted"/>
<keyword evidence="15" id="KW-1185">Reference proteome</keyword>
<name>A0A151ZFK8_TIELA</name>
<sequence>MTKATYQFGTKMITIKSLLKTSSTILTYKSINHYNNAFTTIGNIGIRSFCNTIHNNANQSNIDNINSILSPPQSNDKKIKVKIKIKSKDPFIMLPNNKKVYLEGPVSKRNLISEPTLLSTNISNNPNNYIYNNNNNNNNSNDIISQPIESPPISNTNIDYQQQEQQQTTTVYNIKSKKQIKLKQIEIENLEKIGEDISKREKKEEDAIKHTVIIDGTLIAYKSYLSTVNTSIGQSGVNALFGFTRSLIKIIKEMKPDNLVVCFDHSKKSTFRNQIYPEYKNNRSPTPPELLEQFPLIPMLTESMGIAFASQEGYECDDLIATYCRESSNDGNRVTVVSDDKDLLQLVNDNRNISVYSLRENKIYQEGDVSHKYGIPPSLFVTYQSLVGDKIDNIPGVPGIGPKAATALVQSFGNLQNIFDHSHEIKNQKHANLLTSLRDQAQLSYQLAKLNDNVPLQIPTNEIQFNPIDKSKFKEFLQKYQFKSIIETLDKSKLIFKKEQIKIQLKSLDNNNNSNNNINNNNYNNNGLSSTIEEVQEDTTTTTATGVKRKPTVIVEFLKTIEECNGIFPIEDIPISDEEFMEFVPDGVTVVRDIIKAREVVDRLRLEKNEFHACDTEVVDIDLKTESPIGHGRVICFSIYVGEHLNFGNGPIVWVDCMNDREGSEILKIFKEYFEDESIQKVWHNYAFDRHVLANHDINVKGFGGDTLQMARLWDAARANRGGYSLESLSKELLNDHKISIKDLFGSKKIKADGEEGKGTVVPPLEYLQRSRKFLKQWIDYSSMDAKVTWKLREDLHLKLKDMEWTSPTSSMWDFYYLYYRPFGHLLTEMEKRGMKIDIPYLQTLQERAQIDIEENRKKFYDWVCNVNPDCKNINIDSDSQIQQLLFAPCVNSKNKEEMSLEKDFECLNTEGYIEPGAKKAKKKRSFIIRGMGLPYSSVTANGWPSVDSASLRELAGSNPESGKFGTAFEFLMKKEDITDLVEREKQAKEACMAISSLLEVGSIGTLINTFIIPLQNLADKNSRLHTSINVNTETGRLSSRRPNLQNQPALEKDRYKIRKAFHCEPGNTLVVADYGQLELRLLAHITNCKSMIEAFKIGGDFHSRTAMGMYPHVKAAVDKGEVLLEYDGDGEPPKPLLKNVFASERRKAKTLNFSIAYGKTAMGLSKDWGVSLKEAKETLNRWFEDRPEVLMWQKNTIETAHRHKWTRTLMGRYRPLPDIENNLKGMKNHAERASINTPLQGGAADIAMKAMLLIEDNQRLKELGYQLIMQIHDELILEGPEEHAEEAKKLVMSLMSTPFSTPLLIDLVVDCRYAKTWYEAK</sequence>
<dbReference type="InParanoid" id="A0A151ZFK8"/>